<dbReference type="RefSeq" id="WP_021705014.1">
    <property type="nucleotide sequence ID" value="NZ_BATJ01000006.1"/>
</dbReference>
<dbReference type="AlphaFoldDB" id="U3BB67"/>
<sequence length="73" mass="8722">MRMYRDITNDPSIRGYEIGDDYITVWLEGDVRPSTYKYDRAGRQHVERMKQLAKSGNGLNAYIQHFVKFDYDR</sequence>
<dbReference type="STRING" id="1219065.VPR01S_06_00560"/>
<protein>
    <recommendedName>
        <fullName evidence="3">KTSC domain-containing protein</fullName>
    </recommendedName>
</protein>
<proteinExistence type="predicted"/>
<name>U3BB67_VIBPR</name>
<evidence type="ECO:0000313" key="1">
    <source>
        <dbReference type="EMBL" id="GAD67039.1"/>
    </source>
</evidence>
<gene>
    <name evidence="1" type="ORF">VPR01S_06_00560</name>
</gene>
<reference evidence="1 2" key="1">
    <citation type="submission" date="2013-09" db="EMBL/GenBank/DDBJ databases">
        <title>Whole genome shotgun sequence of Vibrio proteolyticus NBRC 13287.</title>
        <authorList>
            <person name="Isaki S."/>
            <person name="Hosoyama A."/>
            <person name="Numata M."/>
            <person name="Hashimoto M."/>
            <person name="Hosoyama Y."/>
            <person name="Tsuchikane K."/>
            <person name="Noguchi M."/>
            <person name="Hirakata S."/>
            <person name="Ichikawa N."/>
            <person name="Ohji S."/>
            <person name="Yamazoe A."/>
            <person name="Fujita N."/>
        </authorList>
    </citation>
    <scope>NUCLEOTIDE SEQUENCE [LARGE SCALE GENOMIC DNA]</scope>
    <source>
        <strain evidence="1 2">NBRC 13287</strain>
    </source>
</reference>
<evidence type="ECO:0008006" key="3">
    <source>
        <dbReference type="Google" id="ProtNLM"/>
    </source>
</evidence>
<comment type="caution">
    <text evidence="1">The sequence shown here is derived from an EMBL/GenBank/DDBJ whole genome shotgun (WGS) entry which is preliminary data.</text>
</comment>
<evidence type="ECO:0000313" key="2">
    <source>
        <dbReference type="Proteomes" id="UP000016570"/>
    </source>
</evidence>
<organism evidence="1 2">
    <name type="scientific">Vibrio proteolyticus NBRC 13287</name>
    <dbReference type="NCBI Taxonomy" id="1219065"/>
    <lineage>
        <taxon>Bacteria</taxon>
        <taxon>Pseudomonadati</taxon>
        <taxon>Pseudomonadota</taxon>
        <taxon>Gammaproteobacteria</taxon>
        <taxon>Vibrionales</taxon>
        <taxon>Vibrionaceae</taxon>
        <taxon>Vibrio</taxon>
    </lineage>
</organism>
<keyword evidence="2" id="KW-1185">Reference proteome</keyword>
<accession>U3BB67</accession>
<dbReference type="Proteomes" id="UP000016570">
    <property type="component" value="Unassembled WGS sequence"/>
</dbReference>
<dbReference type="eggNOG" id="ENOG5031Q2S">
    <property type="taxonomic scope" value="Bacteria"/>
</dbReference>
<dbReference type="EMBL" id="BATJ01000006">
    <property type="protein sequence ID" value="GAD67039.1"/>
    <property type="molecule type" value="Genomic_DNA"/>
</dbReference>